<proteinExistence type="predicted"/>
<protein>
    <recommendedName>
        <fullName evidence="3">Crp/Fnr family transcriptional regulator</fullName>
    </recommendedName>
</protein>
<sequence>MHMQHPQFSEKRQLLKLFAQLTATDRHALLAFAEFLVQRAPTPMAAQTLSLPQQIERPAIETVIGAIKRLSNAYYMLDRSTLLNDTSTLMSAHVLQGRNAEVVIDELETLFARHYQIYCEAFNQDAN</sequence>
<dbReference type="Proteomes" id="UP000239936">
    <property type="component" value="Unassembled WGS sequence"/>
</dbReference>
<organism evidence="1 2">
    <name type="scientific">Chromatium okenii</name>
    <dbReference type="NCBI Taxonomy" id="61644"/>
    <lineage>
        <taxon>Bacteria</taxon>
        <taxon>Pseudomonadati</taxon>
        <taxon>Pseudomonadota</taxon>
        <taxon>Gammaproteobacteria</taxon>
        <taxon>Chromatiales</taxon>
        <taxon>Chromatiaceae</taxon>
        <taxon>Chromatium</taxon>
    </lineage>
</organism>
<keyword evidence="2" id="KW-1185">Reference proteome</keyword>
<gene>
    <name evidence="1" type="ORF">CXB77_09820</name>
</gene>
<dbReference type="EMBL" id="PPGH01000035">
    <property type="protein sequence ID" value="PQJ96402.1"/>
    <property type="molecule type" value="Genomic_DNA"/>
</dbReference>
<reference evidence="1 2" key="1">
    <citation type="submission" date="2018-01" db="EMBL/GenBank/DDBJ databases">
        <title>The complete genome sequence of Chromatium okenii LaCa, a purple sulfur bacterium with a turbulent life.</title>
        <authorList>
            <person name="Luedin S.M."/>
            <person name="Liechti N."/>
            <person name="Storelli N."/>
            <person name="Danza F."/>
            <person name="Wittwer M."/>
            <person name="Pothier J.F."/>
            <person name="Tonolla M.A."/>
        </authorList>
    </citation>
    <scope>NUCLEOTIDE SEQUENCE [LARGE SCALE GENOMIC DNA]</scope>
    <source>
        <strain evidence="1 2">LaCa</strain>
    </source>
</reference>
<evidence type="ECO:0008006" key="3">
    <source>
        <dbReference type="Google" id="ProtNLM"/>
    </source>
</evidence>
<name>A0A2S7XSL5_9GAMM</name>
<dbReference type="AlphaFoldDB" id="A0A2S7XSL5"/>
<accession>A0A2S7XSL5</accession>
<evidence type="ECO:0000313" key="2">
    <source>
        <dbReference type="Proteomes" id="UP000239936"/>
    </source>
</evidence>
<dbReference type="OrthoDB" id="8481263at2"/>
<evidence type="ECO:0000313" key="1">
    <source>
        <dbReference type="EMBL" id="PQJ96402.1"/>
    </source>
</evidence>
<comment type="caution">
    <text evidence="1">The sequence shown here is derived from an EMBL/GenBank/DDBJ whole genome shotgun (WGS) entry which is preliminary data.</text>
</comment>